<dbReference type="Proteomes" id="UP001139157">
    <property type="component" value="Unassembled WGS sequence"/>
</dbReference>
<proteinExistence type="predicted"/>
<organism evidence="1 2">
    <name type="scientific">Nocardia pulmonis</name>
    <dbReference type="NCBI Taxonomy" id="2951408"/>
    <lineage>
        <taxon>Bacteria</taxon>
        <taxon>Bacillati</taxon>
        <taxon>Actinomycetota</taxon>
        <taxon>Actinomycetes</taxon>
        <taxon>Mycobacteriales</taxon>
        <taxon>Nocardiaceae</taxon>
        <taxon>Nocardia</taxon>
    </lineage>
</organism>
<accession>A0A9X2E7A6</accession>
<reference evidence="1" key="1">
    <citation type="submission" date="2022-06" db="EMBL/GenBank/DDBJ databases">
        <title>Novel species in genus nocardia.</title>
        <authorList>
            <person name="Li F."/>
        </authorList>
    </citation>
    <scope>NUCLEOTIDE SEQUENCE</scope>
    <source>
        <strain evidence="1">CDC141</strain>
    </source>
</reference>
<dbReference type="RefSeq" id="WP_251912849.1">
    <property type="nucleotide sequence ID" value="NZ_JAMRXG010000006.1"/>
</dbReference>
<gene>
    <name evidence="1" type="ORF">NDR86_15780</name>
</gene>
<evidence type="ECO:0000313" key="1">
    <source>
        <dbReference type="EMBL" id="MCM6774935.1"/>
    </source>
</evidence>
<sequence>MIGTTELRALAATARTYGDAEFADLADTLAARREHDYDERHLAPLVHALHPQAPEDGTFASLPPLVRERLTELATAIRVRLEEHGWARPAEPGRRWKYAASIPEGVRFRPIGDHENQWVRADRYALPAPTVGEAEVADAAFIAATLDDEYSDGYIEVLA</sequence>
<keyword evidence="2" id="KW-1185">Reference proteome</keyword>
<evidence type="ECO:0000313" key="2">
    <source>
        <dbReference type="Proteomes" id="UP001139157"/>
    </source>
</evidence>
<comment type="caution">
    <text evidence="1">The sequence shown here is derived from an EMBL/GenBank/DDBJ whole genome shotgun (WGS) entry which is preliminary data.</text>
</comment>
<protein>
    <submittedName>
        <fullName evidence="1">Uncharacterized protein</fullName>
    </submittedName>
</protein>
<dbReference type="AlphaFoldDB" id="A0A9X2E7A6"/>
<dbReference type="EMBL" id="JAMRXG010000006">
    <property type="protein sequence ID" value="MCM6774935.1"/>
    <property type="molecule type" value="Genomic_DNA"/>
</dbReference>
<name>A0A9X2E7A6_9NOCA</name>